<evidence type="ECO:0000256" key="1">
    <source>
        <dbReference type="ARBA" id="ARBA00004496"/>
    </source>
</evidence>
<dbReference type="InterPro" id="IPR002347">
    <property type="entry name" value="SDR_fam"/>
</dbReference>
<gene>
    <name evidence="6" type="ORF">EJC50_15690</name>
</gene>
<dbReference type="PANTHER" id="PTHR44085:SF2">
    <property type="entry name" value="SEPIAPTERIN REDUCTASE"/>
    <property type="match status" value="1"/>
</dbReference>
<keyword evidence="4" id="KW-0521">NADP</keyword>
<proteinExistence type="inferred from homology"/>
<keyword evidence="5" id="KW-0560">Oxidoreductase</keyword>
<comment type="subcellular location">
    <subcellularLocation>
        <location evidence="1">Cytoplasm</location>
    </subcellularLocation>
</comment>
<organism evidence="6 7">
    <name type="scientific">Paenibacillus albus</name>
    <dbReference type="NCBI Taxonomy" id="2495582"/>
    <lineage>
        <taxon>Bacteria</taxon>
        <taxon>Bacillati</taxon>
        <taxon>Bacillota</taxon>
        <taxon>Bacilli</taxon>
        <taxon>Bacillales</taxon>
        <taxon>Paenibacillaceae</taxon>
        <taxon>Paenibacillus</taxon>
    </lineage>
</organism>
<dbReference type="Pfam" id="PF00106">
    <property type="entry name" value="adh_short"/>
    <property type="match status" value="1"/>
</dbReference>
<dbReference type="PROSITE" id="PS00061">
    <property type="entry name" value="ADH_SHORT"/>
    <property type="match status" value="1"/>
</dbReference>
<dbReference type="KEGG" id="palb:EJC50_15690"/>
<dbReference type="SUPFAM" id="SSF51735">
    <property type="entry name" value="NAD(P)-binding Rossmann-fold domains"/>
    <property type="match status" value="1"/>
</dbReference>
<dbReference type="InterPro" id="IPR020904">
    <property type="entry name" value="Sc_DH/Rdtase_CS"/>
</dbReference>
<dbReference type="GO" id="GO:0006729">
    <property type="term" value="P:tetrahydrobiopterin biosynthetic process"/>
    <property type="evidence" value="ECO:0007669"/>
    <property type="project" value="TreeGrafter"/>
</dbReference>
<protein>
    <submittedName>
        <fullName evidence="6">SDR family NAD(P)-dependent oxidoreductase</fullName>
    </submittedName>
</protein>
<accession>A0A3S9A5E6</accession>
<name>A0A3S9A5E6_9BACL</name>
<evidence type="ECO:0000313" key="7">
    <source>
        <dbReference type="Proteomes" id="UP000272528"/>
    </source>
</evidence>
<evidence type="ECO:0000313" key="6">
    <source>
        <dbReference type="EMBL" id="AZN40952.1"/>
    </source>
</evidence>
<dbReference type="GO" id="GO:0004757">
    <property type="term" value="F:sepiapterin reductase (NADP+) activity"/>
    <property type="evidence" value="ECO:0007669"/>
    <property type="project" value="TreeGrafter"/>
</dbReference>
<evidence type="ECO:0000256" key="2">
    <source>
        <dbReference type="ARBA" id="ARBA00006484"/>
    </source>
</evidence>
<dbReference type="InterPro" id="IPR036291">
    <property type="entry name" value="NAD(P)-bd_dom_sf"/>
</dbReference>
<sequence>MTQTRSAKAAIVTGTSRGLGEAIANLLIQQGYHVYGIARSAPGECLDKEAEFTNVSCDLADTAALEGAFDSIAQSLRAQPVEELLLINNAAMLDPLGPLPDLESAEMAKHLQTSLLAPMVLCSRFIKLVQNLHIRASIVNVTSGLGEHSAPSMSMYCSGKAAINMFTRCIADEQWDAANPVRAYAFDPGMVETAMQVTARGQDRTQFPLQRFFQESHETGKLRLASDVAAELLRLLELPHQNGSVLRAFEHSS</sequence>
<dbReference type="Proteomes" id="UP000272528">
    <property type="component" value="Chromosome"/>
</dbReference>
<dbReference type="PANTHER" id="PTHR44085">
    <property type="entry name" value="SEPIAPTERIN REDUCTASE"/>
    <property type="match status" value="1"/>
</dbReference>
<dbReference type="Gene3D" id="3.40.50.720">
    <property type="entry name" value="NAD(P)-binding Rossmann-like Domain"/>
    <property type="match status" value="1"/>
</dbReference>
<dbReference type="OrthoDB" id="9794387at2"/>
<evidence type="ECO:0000256" key="4">
    <source>
        <dbReference type="ARBA" id="ARBA00022857"/>
    </source>
</evidence>
<comment type="similarity">
    <text evidence="2">Belongs to the short-chain dehydrogenases/reductases (SDR) family.</text>
</comment>
<dbReference type="GO" id="GO:0005737">
    <property type="term" value="C:cytoplasm"/>
    <property type="evidence" value="ECO:0007669"/>
    <property type="project" value="UniProtKB-SubCell"/>
</dbReference>
<dbReference type="PRINTS" id="PR00081">
    <property type="entry name" value="GDHRDH"/>
</dbReference>
<dbReference type="AlphaFoldDB" id="A0A3S9A5E6"/>
<evidence type="ECO:0000256" key="3">
    <source>
        <dbReference type="ARBA" id="ARBA00022490"/>
    </source>
</evidence>
<reference evidence="7" key="1">
    <citation type="submission" date="2018-12" db="EMBL/GenBank/DDBJ databases">
        <title>Genome sequence of Peanibacillus sp.</title>
        <authorList>
            <person name="Subramani G."/>
            <person name="Srinivasan S."/>
            <person name="Kim M.K."/>
        </authorList>
    </citation>
    <scope>NUCLEOTIDE SEQUENCE [LARGE SCALE GENOMIC DNA]</scope>
    <source>
        <strain evidence="7">18JY67-1</strain>
    </source>
</reference>
<keyword evidence="7" id="KW-1185">Reference proteome</keyword>
<dbReference type="EMBL" id="CP034437">
    <property type="protein sequence ID" value="AZN40952.1"/>
    <property type="molecule type" value="Genomic_DNA"/>
</dbReference>
<keyword evidence="3" id="KW-0963">Cytoplasm</keyword>
<dbReference type="InterPro" id="IPR051721">
    <property type="entry name" value="Biopterin_syn/organic_redct"/>
</dbReference>
<dbReference type="RefSeq" id="WP_126016529.1">
    <property type="nucleotide sequence ID" value="NZ_CP034437.1"/>
</dbReference>
<evidence type="ECO:0000256" key="5">
    <source>
        <dbReference type="ARBA" id="ARBA00023002"/>
    </source>
</evidence>